<sequence length="340" mass="34832">MDGDGGEGVEPRGRGAAGIDLPAVLTRLDGAPSEQRAAVRRIRTAIDERDGAAGCAPTVPKLRSLLEQSEIDFRGTVAACLADLAAEAPTDVAPSTGSIVAVAREAPDRPMTGELLRCLAAVAAERPDVVVGHAATIADVLERRSGYDTDGLDALAHVSRIDPPALEPAVSVLKGALSADPAENGRPALRALGRLARSEGDPGSLEFVSHAAALVDHGNPDVRHEAIGCLGDVAHHDPTAVESVTAELGAALSCDDPDTRAAAAVTIARIAARTEATIGPVRRQLLALLADDHAHVRANACVALGHGGVEAAEPRLADLASRDPAPNVRDRASWAAGQLS</sequence>
<accession>A0A1S8AY16</accession>
<dbReference type="AlphaFoldDB" id="A0A1S8AY16"/>
<name>A0A1S8AY16_9EURY</name>
<dbReference type="Gene3D" id="1.25.10.10">
    <property type="entry name" value="Leucine-rich Repeat Variant"/>
    <property type="match status" value="2"/>
</dbReference>
<comment type="caution">
    <text evidence="2">The sequence shown here is derived from an EMBL/GenBank/DDBJ whole genome shotgun (WGS) entry which is preliminary data.</text>
</comment>
<evidence type="ECO:0000256" key="1">
    <source>
        <dbReference type="SAM" id="MobiDB-lite"/>
    </source>
</evidence>
<gene>
    <name evidence="2" type="ORF">A6E15_09810</name>
</gene>
<organism evidence="2 3">
    <name type="scientific">Natrinema saccharevitans</name>
    <dbReference type="NCBI Taxonomy" id="301967"/>
    <lineage>
        <taxon>Archaea</taxon>
        <taxon>Methanobacteriati</taxon>
        <taxon>Methanobacteriota</taxon>
        <taxon>Stenosarchaea group</taxon>
        <taxon>Halobacteria</taxon>
        <taxon>Halobacteriales</taxon>
        <taxon>Natrialbaceae</taxon>
        <taxon>Natrinema</taxon>
    </lineage>
</organism>
<dbReference type="InterPro" id="IPR016024">
    <property type="entry name" value="ARM-type_fold"/>
</dbReference>
<feature type="region of interest" description="Disordered" evidence="1">
    <location>
        <begin position="317"/>
        <end position="340"/>
    </location>
</feature>
<dbReference type="InterPro" id="IPR011989">
    <property type="entry name" value="ARM-like"/>
</dbReference>
<dbReference type="OrthoDB" id="197870at2157"/>
<proteinExistence type="predicted"/>
<dbReference type="STRING" id="301967.A6E15_09810"/>
<reference evidence="3" key="1">
    <citation type="submission" date="2016-04" db="EMBL/GenBank/DDBJ databases">
        <authorList>
            <person name="Chen S.-C."/>
            <person name="Lai M.-C."/>
        </authorList>
    </citation>
    <scope>NUCLEOTIDE SEQUENCE [LARGE SCALE GENOMIC DNA]</scope>
    <source>
        <strain evidence="3">AB14</strain>
    </source>
</reference>
<protein>
    <recommendedName>
        <fullName evidence="4">Phycocyanin alpha phycocyanobilin lyase</fullName>
    </recommendedName>
</protein>
<keyword evidence="3" id="KW-1185">Reference proteome</keyword>
<evidence type="ECO:0000313" key="3">
    <source>
        <dbReference type="Proteomes" id="UP000189370"/>
    </source>
</evidence>
<evidence type="ECO:0000313" key="2">
    <source>
        <dbReference type="EMBL" id="OLZ41264.1"/>
    </source>
</evidence>
<dbReference type="Proteomes" id="UP000189370">
    <property type="component" value="Unassembled WGS sequence"/>
</dbReference>
<dbReference type="EMBL" id="LWLN01000001">
    <property type="protein sequence ID" value="OLZ41264.1"/>
    <property type="molecule type" value="Genomic_DNA"/>
</dbReference>
<dbReference type="SUPFAM" id="SSF48371">
    <property type="entry name" value="ARM repeat"/>
    <property type="match status" value="1"/>
</dbReference>
<dbReference type="Pfam" id="PF13646">
    <property type="entry name" value="HEAT_2"/>
    <property type="match status" value="1"/>
</dbReference>
<evidence type="ECO:0008006" key="4">
    <source>
        <dbReference type="Google" id="ProtNLM"/>
    </source>
</evidence>
<dbReference type="RefSeq" id="WP_076145920.1">
    <property type="nucleotide sequence ID" value="NZ_LWLN01000001.1"/>
</dbReference>